<keyword evidence="7" id="KW-0032">Aminotransferase</keyword>
<dbReference type="GO" id="GO:0008483">
    <property type="term" value="F:transaminase activity"/>
    <property type="evidence" value="ECO:0007669"/>
    <property type="project" value="UniProtKB-KW"/>
</dbReference>
<dbReference type="SUPFAM" id="SSF53383">
    <property type="entry name" value="PLP-dependent transferases"/>
    <property type="match status" value="1"/>
</dbReference>
<dbReference type="Proteomes" id="UP000823771">
    <property type="component" value="Unassembled WGS sequence"/>
</dbReference>
<dbReference type="GO" id="GO:0047804">
    <property type="term" value="F:cysteine-S-conjugate beta-lyase activity"/>
    <property type="evidence" value="ECO:0007669"/>
    <property type="project" value="UniProtKB-EC"/>
</dbReference>
<comment type="caution">
    <text evidence="7">The sequence shown here is derived from an EMBL/GenBank/DDBJ whole genome shotgun (WGS) entry which is preliminary data.</text>
</comment>
<keyword evidence="7" id="KW-0808">Transferase</keyword>
<dbReference type="PANTHER" id="PTHR43525:SF1">
    <property type="entry name" value="PROTEIN MALY"/>
    <property type="match status" value="1"/>
</dbReference>
<reference evidence="7" key="2">
    <citation type="journal article" date="2021" name="PeerJ">
        <title>Extensive microbial diversity within the chicken gut microbiome revealed by metagenomics and culture.</title>
        <authorList>
            <person name="Gilroy R."/>
            <person name="Ravi A."/>
            <person name="Getino M."/>
            <person name="Pursley I."/>
            <person name="Horton D.L."/>
            <person name="Alikhan N.F."/>
            <person name="Baker D."/>
            <person name="Gharbi K."/>
            <person name="Hall N."/>
            <person name="Watson M."/>
            <person name="Adriaenssens E.M."/>
            <person name="Foster-Nyarko E."/>
            <person name="Jarju S."/>
            <person name="Secka A."/>
            <person name="Antonio M."/>
            <person name="Oren A."/>
            <person name="Chaudhuri R.R."/>
            <person name="La Ragione R."/>
            <person name="Hildebrand F."/>
            <person name="Pallen M.J."/>
        </authorList>
    </citation>
    <scope>NUCLEOTIDE SEQUENCE</scope>
    <source>
        <strain evidence="7">2478</strain>
    </source>
</reference>
<dbReference type="Gene3D" id="3.40.640.10">
    <property type="entry name" value="Type I PLP-dependent aspartate aminotransferase-like (Major domain)"/>
    <property type="match status" value="1"/>
</dbReference>
<organism evidence="7 8">
    <name type="scientific">Candidatus Cryptobacteroides excrementipullorum</name>
    <dbReference type="NCBI Taxonomy" id="2840761"/>
    <lineage>
        <taxon>Bacteria</taxon>
        <taxon>Pseudomonadati</taxon>
        <taxon>Bacteroidota</taxon>
        <taxon>Bacteroidia</taxon>
        <taxon>Bacteroidales</taxon>
        <taxon>Candidatus Cryptobacteroides</taxon>
    </lineage>
</organism>
<evidence type="ECO:0000313" key="7">
    <source>
        <dbReference type="EMBL" id="MBO8478427.1"/>
    </source>
</evidence>
<evidence type="ECO:0000313" key="8">
    <source>
        <dbReference type="Proteomes" id="UP000823771"/>
    </source>
</evidence>
<dbReference type="PANTHER" id="PTHR43525">
    <property type="entry name" value="PROTEIN MALY"/>
    <property type="match status" value="1"/>
</dbReference>
<dbReference type="InterPro" id="IPR015422">
    <property type="entry name" value="PyrdxlP-dep_Trfase_small"/>
</dbReference>
<evidence type="ECO:0000256" key="4">
    <source>
        <dbReference type="ARBA" id="ARBA00023239"/>
    </source>
</evidence>
<dbReference type="CDD" id="cd00609">
    <property type="entry name" value="AAT_like"/>
    <property type="match status" value="1"/>
</dbReference>
<gene>
    <name evidence="7" type="ORF">IAB80_06045</name>
</gene>
<evidence type="ECO:0000256" key="5">
    <source>
        <dbReference type="ARBA" id="ARBA00037974"/>
    </source>
</evidence>
<dbReference type="EMBL" id="JADILZ010000052">
    <property type="protein sequence ID" value="MBO8478427.1"/>
    <property type="molecule type" value="Genomic_DNA"/>
</dbReference>
<keyword evidence="3" id="KW-0663">Pyridoxal phosphate</keyword>
<dbReference type="InterPro" id="IPR004839">
    <property type="entry name" value="Aminotransferase_I/II_large"/>
</dbReference>
<evidence type="ECO:0000256" key="1">
    <source>
        <dbReference type="ARBA" id="ARBA00001933"/>
    </source>
</evidence>
<feature type="domain" description="Aminotransferase class I/classII large" evidence="6">
    <location>
        <begin position="32"/>
        <end position="380"/>
    </location>
</feature>
<proteinExistence type="inferred from homology"/>
<dbReference type="NCBIfam" id="TIGR04350">
    <property type="entry name" value="C_S_lyase_PatB"/>
    <property type="match status" value="1"/>
</dbReference>
<evidence type="ECO:0000256" key="3">
    <source>
        <dbReference type="ARBA" id="ARBA00022898"/>
    </source>
</evidence>
<protein>
    <recommendedName>
        <fullName evidence="2">cysteine-S-conjugate beta-lyase</fullName>
        <ecNumber evidence="2">4.4.1.13</ecNumber>
    </recommendedName>
</protein>
<dbReference type="EC" id="4.4.1.13" evidence="2"/>
<keyword evidence="4" id="KW-0456">Lyase</keyword>
<dbReference type="GO" id="GO:0030170">
    <property type="term" value="F:pyridoxal phosphate binding"/>
    <property type="evidence" value="ECO:0007669"/>
    <property type="project" value="InterPro"/>
</dbReference>
<evidence type="ECO:0000256" key="2">
    <source>
        <dbReference type="ARBA" id="ARBA00012224"/>
    </source>
</evidence>
<name>A0A9D9NM06_9BACT</name>
<dbReference type="AlphaFoldDB" id="A0A9D9NM06"/>
<accession>A0A9D9NM06</accession>
<dbReference type="InterPro" id="IPR015424">
    <property type="entry name" value="PyrdxlP-dep_Trfase"/>
</dbReference>
<dbReference type="Pfam" id="PF00155">
    <property type="entry name" value="Aminotran_1_2"/>
    <property type="match status" value="1"/>
</dbReference>
<dbReference type="Gene3D" id="3.90.1150.10">
    <property type="entry name" value="Aspartate Aminotransferase, domain 1"/>
    <property type="match status" value="1"/>
</dbReference>
<comment type="cofactor">
    <cofactor evidence="1">
        <name>pyridoxal 5'-phosphate</name>
        <dbReference type="ChEBI" id="CHEBI:597326"/>
    </cofactor>
</comment>
<evidence type="ECO:0000259" key="6">
    <source>
        <dbReference type="Pfam" id="PF00155"/>
    </source>
</evidence>
<dbReference type="InterPro" id="IPR027619">
    <property type="entry name" value="C-S_lyase_PatB-like"/>
</dbReference>
<reference evidence="7" key="1">
    <citation type="submission" date="2020-10" db="EMBL/GenBank/DDBJ databases">
        <authorList>
            <person name="Gilroy R."/>
        </authorList>
    </citation>
    <scope>NUCLEOTIDE SEQUENCE</scope>
    <source>
        <strain evidence="7">2478</strain>
    </source>
</reference>
<comment type="similarity">
    <text evidence="5">Belongs to the class-II pyridoxal-phosphate-dependent aminotransferase family. MalY/PatB cystathionine beta-lyase subfamily.</text>
</comment>
<dbReference type="InterPro" id="IPR051798">
    <property type="entry name" value="Class-II_PLP-Dep_Aminotrans"/>
</dbReference>
<dbReference type="InterPro" id="IPR015421">
    <property type="entry name" value="PyrdxlP-dep_Trfase_major"/>
</dbReference>
<sequence length="390" mass="43779">MKFDFDNIVPRRGSGSVKWDLPKEDGVIPMWVADMDFMTAPAVLEALEKRLRHGVFGYTRITGEYYRAVCSWFSRRHGLEMKPEWIIPISGVVPALTCIIRALVKPGEKVIFQSPAYNCFYTSVTKNGCTLSLNPLTYKDNTYTIDFEDLERRAADPDARVLILCNPHNPSGRVWTREELARTGEICLRNHLTVIADEIHCELTGPGHEYIPFASLSEEFLMNSVTCTSPSKAFNIAGLEIANITAADSSVREKIREAVSLCEQDNINSFGPAALIAAYDHGEEWLDELLRYIHGNYRHLLSFAADRLPGYDILPLEGTYLAWMNISRSGMKSDMLAEAILKEGKVMVNPGTMYGPGGEDFIRINLACPRKLLDEGLRRIAGVLDKLPER</sequence>